<evidence type="ECO:0000259" key="1">
    <source>
        <dbReference type="Pfam" id="PF04326"/>
    </source>
</evidence>
<evidence type="ECO:0000259" key="2">
    <source>
        <dbReference type="Pfam" id="PF21247"/>
    </source>
</evidence>
<geneLocation type="plasmid" evidence="3">
    <name>pl1</name>
</geneLocation>
<sequence>MGLAINIDKLINGQVIEWERLEFKQGWNPEDVMHTMCAFANDIHNWGGGYIIVGIEEQHGRPVLPPAGLDPDTIDRMQGEIIQLCHRIDPHYLPRLQPYLFNGRHILVLYCPAGEIRPYTAPASLGHGPQPRHHYIRSGSRTVQAKGDSVRRLQELATRIPYDDRVHPTASLRDLDLGLIRSFLGEVKSDLFEESAGMPFMNLCRLMNIVRGADEALRPLNVGLLFFSRTPDRFFPRTWIEVVIRKDEAGKEFAERYFKGPIHVQLREALDFIRTHIIEERVRKEPGQAEALRFYNFPFAAVEEALANAVYHKSYELGNPIEVQIWPDKIEILSFPGPVPPVTAELLAQNIRLVARDYRNRRVGDFLKELHLTEGRGTGIPTIKKAMEVNGSPAPVLETDDQCTYFLTVLPVHELASVEASVEGVEGVEASVEVSDIASSMAPLLRYCNLPRTRKEILTHLGLAYHTTNYSRHILPGIQHGWLAMTDSDKPNSPFQRYVVTEKGKTWLSEHDEES</sequence>
<dbReference type="InterPro" id="IPR007421">
    <property type="entry name" value="Schlafen_AlbA_2_dom"/>
</dbReference>
<accession>A0A5M8I7X2</accession>
<reference evidence="3" key="1">
    <citation type="submission" date="2019-07" db="EMBL/GenBank/DDBJ databases">
        <title>Draft genome Sequence of Chlorobium phaeovibrioides sp. strain PhvTcv-s14, from the Phylum Chlorobi.</title>
        <authorList>
            <person name="Babenko V."/>
            <person name="Boldyreva D."/>
            <person name="Kanygina A."/>
            <person name="Selezneva O."/>
            <person name="Akopiyan T."/>
            <person name="Lunina O."/>
        </authorList>
    </citation>
    <scope>NUCLEOTIDE SEQUENCE [LARGE SCALE GENOMIC DNA]</scope>
    <source>
        <strain evidence="3">GrTcv12</strain>
        <plasmid evidence="3">pl1</plasmid>
    </source>
</reference>
<dbReference type="Pfam" id="PF04326">
    <property type="entry name" value="SLFN_AlbA_2"/>
    <property type="match status" value="1"/>
</dbReference>
<feature type="domain" description="Schlafen AlbA-2" evidence="1">
    <location>
        <begin position="17"/>
        <end position="145"/>
    </location>
</feature>
<comment type="caution">
    <text evidence="3">The sequence shown here is derived from an EMBL/GenBank/DDBJ whole genome shotgun (WGS) entry which is preliminary data.</text>
</comment>
<organism evidence="3">
    <name type="scientific">Chlorobium phaeovibrioides</name>
    <dbReference type="NCBI Taxonomy" id="1094"/>
    <lineage>
        <taxon>Bacteria</taxon>
        <taxon>Pseudomonadati</taxon>
        <taxon>Chlorobiota</taxon>
        <taxon>Chlorobiia</taxon>
        <taxon>Chlorobiales</taxon>
        <taxon>Chlorobiaceae</taxon>
        <taxon>Chlorobium/Pelodictyon group</taxon>
        <taxon>Chlorobium</taxon>
    </lineage>
</organism>
<dbReference type="AlphaFoldDB" id="A0A5M8I7X2"/>
<dbReference type="PANTHER" id="PTHR30595:SF6">
    <property type="entry name" value="SCHLAFEN ALBA-2 DOMAIN-CONTAINING PROTEIN"/>
    <property type="match status" value="1"/>
</dbReference>
<evidence type="ECO:0000313" key="3">
    <source>
        <dbReference type="EMBL" id="KAA6230482.1"/>
    </source>
</evidence>
<dbReference type="InterPro" id="IPR038461">
    <property type="entry name" value="Schlafen_AlbA_2_dom_sf"/>
</dbReference>
<dbReference type="Gene3D" id="3.30.950.30">
    <property type="entry name" value="Schlafen, AAA domain"/>
    <property type="match status" value="1"/>
</dbReference>
<dbReference type="Pfam" id="PF13749">
    <property type="entry name" value="HATPase_c_4"/>
    <property type="match status" value="1"/>
</dbReference>
<dbReference type="InterPro" id="IPR049514">
    <property type="entry name" value="Fic-like_C"/>
</dbReference>
<protein>
    <submittedName>
        <fullName evidence="3">Transcriptional regulator</fullName>
    </submittedName>
</protein>
<dbReference type="RefSeq" id="WP_151418934.1">
    <property type="nucleotide sequence ID" value="NZ_CM018433.1"/>
</dbReference>
<dbReference type="Gene3D" id="3.30.565.60">
    <property type="match status" value="1"/>
</dbReference>
<dbReference type="InterPro" id="IPR038475">
    <property type="entry name" value="RecG_C_sf"/>
</dbReference>
<dbReference type="EMBL" id="VMRG01000003">
    <property type="protein sequence ID" value="KAA6230482.1"/>
    <property type="molecule type" value="Genomic_DNA"/>
</dbReference>
<proteinExistence type="predicted"/>
<feature type="domain" description="Filamentation induced by cAMP protein Fic-like C-terminal" evidence="2">
    <location>
        <begin position="451"/>
        <end position="501"/>
    </location>
</feature>
<dbReference type="Proteomes" id="UP000327458">
    <property type="component" value="Plasmid pl1"/>
</dbReference>
<gene>
    <name evidence="3" type="ORF">FP507_10695</name>
</gene>
<keyword evidence="3" id="KW-0614">Plasmid</keyword>
<dbReference type="PANTHER" id="PTHR30595">
    <property type="entry name" value="GLPR-RELATED TRANSCRIPTIONAL REPRESSOR"/>
    <property type="match status" value="1"/>
</dbReference>
<dbReference type="Pfam" id="PF21247">
    <property type="entry name" value="Fic-like_C"/>
    <property type="match status" value="1"/>
</dbReference>
<name>A0A5M8I7X2_CHLPH</name>